<dbReference type="Proteomes" id="UP000567179">
    <property type="component" value="Unassembled WGS sequence"/>
</dbReference>
<comment type="caution">
    <text evidence="1">The sequence shown here is derived from an EMBL/GenBank/DDBJ whole genome shotgun (WGS) entry which is preliminary data.</text>
</comment>
<organism evidence="1 2">
    <name type="scientific">Psilocybe cf. subviscida</name>
    <dbReference type="NCBI Taxonomy" id="2480587"/>
    <lineage>
        <taxon>Eukaryota</taxon>
        <taxon>Fungi</taxon>
        <taxon>Dikarya</taxon>
        <taxon>Basidiomycota</taxon>
        <taxon>Agaricomycotina</taxon>
        <taxon>Agaricomycetes</taxon>
        <taxon>Agaricomycetidae</taxon>
        <taxon>Agaricales</taxon>
        <taxon>Agaricineae</taxon>
        <taxon>Strophariaceae</taxon>
        <taxon>Psilocybe</taxon>
    </lineage>
</organism>
<accession>A0A8H5BDM6</accession>
<dbReference type="EMBL" id="JAACJJ010000028">
    <property type="protein sequence ID" value="KAF5321300.1"/>
    <property type="molecule type" value="Genomic_DNA"/>
</dbReference>
<name>A0A8H5BDM6_9AGAR</name>
<protein>
    <submittedName>
        <fullName evidence="1">Uncharacterized protein</fullName>
    </submittedName>
</protein>
<reference evidence="1 2" key="1">
    <citation type="journal article" date="2020" name="ISME J.">
        <title>Uncovering the hidden diversity of litter-decomposition mechanisms in mushroom-forming fungi.</title>
        <authorList>
            <person name="Floudas D."/>
            <person name="Bentzer J."/>
            <person name="Ahren D."/>
            <person name="Johansson T."/>
            <person name="Persson P."/>
            <person name="Tunlid A."/>
        </authorList>
    </citation>
    <scope>NUCLEOTIDE SEQUENCE [LARGE SCALE GENOMIC DNA]</scope>
    <source>
        <strain evidence="1 2">CBS 101986</strain>
    </source>
</reference>
<proteinExistence type="predicted"/>
<sequence>MAIITGLTLDCVKTSARKDDTEAPGSPALSGRVSVEPGALTPVGSNIVTPFEMAYYYGPPENGSEPPQLYYRSNMAEAPFPLPEPGDKWFKVPAKDIESAFDKVLTRKVWAIVAPKVIAVFKRRGIRYASLTMVRFSTPDEATGKRTLGPLVVWIATYPGTTSPAQAQEASPEILEVFEHHGVSGVVAEFYEATIERLGGRHLMHNVDETSARPTETR</sequence>
<dbReference type="AlphaFoldDB" id="A0A8H5BDM6"/>
<gene>
    <name evidence="1" type="ORF">D9619_000193</name>
</gene>
<evidence type="ECO:0000313" key="1">
    <source>
        <dbReference type="EMBL" id="KAF5321300.1"/>
    </source>
</evidence>
<keyword evidence="2" id="KW-1185">Reference proteome</keyword>
<evidence type="ECO:0000313" key="2">
    <source>
        <dbReference type="Proteomes" id="UP000567179"/>
    </source>
</evidence>
<dbReference type="OrthoDB" id="3364808at2759"/>